<sequence length="66" mass="7299">MDYAIVPRRLVVDEGRAAHRSGRCGNACPYLPGTDHAAAWRVGFVIEEFIASTKSDQRPMTLEVLP</sequence>
<proteinExistence type="predicted"/>
<evidence type="ECO:0000313" key="2">
    <source>
        <dbReference type="Proteomes" id="UP000189628"/>
    </source>
</evidence>
<dbReference type="AlphaFoldDB" id="A0A1U9VDR6"/>
<evidence type="ECO:0000313" key="1">
    <source>
        <dbReference type="EMBL" id="AQW28822.1"/>
    </source>
</evidence>
<dbReference type="RefSeq" id="WP_078221671.1">
    <property type="nucleotide sequence ID" value="NZ_CP019911.1"/>
</dbReference>
<reference evidence="1 2" key="1">
    <citation type="submission" date="2017-02" db="EMBL/GenBank/DDBJ databases">
        <title>Blood Disease Bacterium A2-HR MARDI.</title>
        <authorList>
            <person name="Badrun R."/>
            <person name="Abu Bakar N."/>
            <person name="Laboh R."/>
        </authorList>
    </citation>
    <scope>NUCLEOTIDE SEQUENCE [LARGE SCALE GENOMIC DNA]</scope>
    <source>
        <strain evidence="1 2">A2-HR MARDI</strain>
    </source>
</reference>
<dbReference type="EMBL" id="CP019911">
    <property type="protein sequence ID" value="AQW28822.1"/>
    <property type="molecule type" value="Genomic_DNA"/>
</dbReference>
<gene>
    <name evidence="1" type="ORF">B0B51_01510</name>
</gene>
<organism evidence="1 2">
    <name type="scientific">blood disease bacterium A2-HR MARDI</name>
    <dbReference type="NCBI Taxonomy" id="1944648"/>
    <lineage>
        <taxon>Bacteria</taxon>
        <taxon>Pseudomonadati</taxon>
        <taxon>Pseudomonadota</taxon>
        <taxon>Betaproteobacteria</taxon>
        <taxon>Burkholderiales</taxon>
        <taxon>Burkholderiaceae</taxon>
        <taxon>Ralstonia</taxon>
        <taxon>Ralstonia solanacearum species complex</taxon>
    </lineage>
</organism>
<name>A0A1U9VDR6_9RALS</name>
<dbReference type="Proteomes" id="UP000189628">
    <property type="component" value="Chromosome"/>
</dbReference>
<accession>A0A1U9VDR6</accession>
<protein>
    <submittedName>
        <fullName evidence="1">Uncharacterized protein</fullName>
    </submittedName>
</protein>